<gene>
    <name evidence="2" type="ORF">L207DRAFT_562901</name>
</gene>
<feature type="repeat" description="ANK" evidence="1">
    <location>
        <begin position="545"/>
        <end position="577"/>
    </location>
</feature>
<evidence type="ECO:0000313" key="3">
    <source>
        <dbReference type="Proteomes" id="UP000235786"/>
    </source>
</evidence>
<dbReference type="Proteomes" id="UP000235786">
    <property type="component" value="Unassembled WGS sequence"/>
</dbReference>
<accession>A0A2J6S4Z0</accession>
<dbReference type="GO" id="GO:0005886">
    <property type="term" value="C:plasma membrane"/>
    <property type="evidence" value="ECO:0007669"/>
    <property type="project" value="TreeGrafter"/>
</dbReference>
<evidence type="ECO:0000256" key="1">
    <source>
        <dbReference type="PROSITE-ProRule" id="PRU00023"/>
    </source>
</evidence>
<dbReference type="GO" id="GO:0030507">
    <property type="term" value="F:spectrin binding"/>
    <property type="evidence" value="ECO:0007669"/>
    <property type="project" value="TreeGrafter"/>
</dbReference>
<reference evidence="2 3" key="1">
    <citation type="submission" date="2016-04" db="EMBL/GenBank/DDBJ databases">
        <title>A degradative enzymes factory behind the ericoid mycorrhizal symbiosis.</title>
        <authorList>
            <consortium name="DOE Joint Genome Institute"/>
            <person name="Martino E."/>
            <person name="Morin E."/>
            <person name="Grelet G."/>
            <person name="Kuo A."/>
            <person name="Kohler A."/>
            <person name="Daghino S."/>
            <person name="Barry K."/>
            <person name="Choi C."/>
            <person name="Cichocki N."/>
            <person name="Clum A."/>
            <person name="Copeland A."/>
            <person name="Hainaut M."/>
            <person name="Haridas S."/>
            <person name="Labutti K."/>
            <person name="Lindquist E."/>
            <person name="Lipzen A."/>
            <person name="Khouja H.-R."/>
            <person name="Murat C."/>
            <person name="Ohm R."/>
            <person name="Olson A."/>
            <person name="Spatafora J."/>
            <person name="Veneault-Fourrey C."/>
            <person name="Henrissat B."/>
            <person name="Grigoriev I."/>
            <person name="Martin F."/>
            <person name="Perotto S."/>
        </authorList>
    </citation>
    <scope>NUCLEOTIDE SEQUENCE [LARGE SCALE GENOMIC DNA]</scope>
    <source>
        <strain evidence="2 3">F</strain>
    </source>
</reference>
<dbReference type="InterPro" id="IPR052391">
    <property type="entry name" value="E3_Ligase-Neurotoxin"/>
</dbReference>
<dbReference type="PANTHER" id="PTHR24133:SF33">
    <property type="entry name" value="ANKYRIN, ISOFORM B"/>
    <property type="match status" value="1"/>
</dbReference>
<dbReference type="Gene3D" id="1.25.40.20">
    <property type="entry name" value="Ankyrin repeat-containing domain"/>
    <property type="match status" value="1"/>
</dbReference>
<evidence type="ECO:0000313" key="2">
    <source>
        <dbReference type="EMBL" id="PMD45829.1"/>
    </source>
</evidence>
<keyword evidence="3" id="KW-1185">Reference proteome</keyword>
<dbReference type="PROSITE" id="PS50088">
    <property type="entry name" value="ANK_REPEAT"/>
    <property type="match status" value="2"/>
</dbReference>
<dbReference type="OrthoDB" id="3045089at2759"/>
<feature type="repeat" description="ANK" evidence="1">
    <location>
        <begin position="578"/>
        <end position="610"/>
    </location>
</feature>
<dbReference type="GO" id="GO:0044325">
    <property type="term" value="F:transmembrane transporter binding"/>
    <property type="evidence" value="ECO:0007669"/>
    <property type="project" value="TreeGrafter"/>
</dbReference>
<dbReference type="InterPro" id="IPR036770">
    <property type="entry name" value="Ankyrin_rpt-contain_sf"/>
</dbReference>
<protein>
    <submittedName>
        <fullName evidence="2">Uncharacterized protein</fullName>
    </submittedName>
</protein>
<sequence length="814" mass="91384">MSFGFGIGDLSRPRAIQTPSSIINNAGPARKQMAEELVRKILNTLQELEKMSEKYTAIAKEEVSKARQIWTRVKWAKEAPSVTTLLAKYFESPLDFCRKAGFPDYITLGSTLTNHTLSSSLERIESSNRSMARRLLELTEMLAATSIGQAHRSIPTTARVETTGAAPVISLVEERLLQLSLSEKLMKHAERSRSWVLIGLDLWLQAGRWWLMKAQSSLYPFGSEALDISIQAYADLVKAYWIVVDIISNHPHQKYLRGGSQQLEIEVLIETVKAELQKIQTLGLHPPNLSELESADLVIWIDLPPVIDLSPKTICYRSGDRHLWSTPNEEIYFQRFGIYLPGQPFLGGKPRKSVLSSGLPATILFVVNKSERAARIVVQSQSMVSLLTVEKCHLLQALIEGFQIYAFYCSGTSINVRLLKGFFILAAMKNQEKSVVQYLLENTAEFSSVSTDSSNVTDILLLSCNVAKMFLENSPVPIIPRNFHQRLRTVPDRKKNIASPEARHIEGAQLCWRYRIIRAPANYIQGPWIDCLIKEGLDFHGFDVQGGFPLHSAAATGDLCALKALIRAGVSIDTCARGGVTAISQAALNGQHDAIQLIHDAGADLTVGDGYLRFFDCALLPEATAKFCTTLPRFQINAPCGNSLGELQEWETPIKVSISDYKPMPWLIRMLCEAGAELNDIGIAAYLPQSKYLEKSQREPERCYNPHQTVLDRALERVEEAESEKVDEVTEQQFAEQADHRSMIQRITGRDMNMYKDRESYNQWLYAVKENKIWEAEEVVQILKEFGAKLGEELPSRGQFGSQLIASSKRHRIQ</sequence>
<keyword evidence="1" id="KW-0040">ANK repeat</keyword>
<dbReference type="EMBL" id="KZ613940">
    <property type="protein sequence ID" value="PMD45829.1"/>
    <property type="molecule type" value="Genomic_DNA"/>
</dbReference>
<name>A0A2J6S4Z0_HYAVF</name>
<dbReference type="SUPFAM" id="SSF48403">
    <property type="entry name" value="Ankyrin repeat"/>
    <property type="match status" value="1"/>
</dbReference>
<dbReference type="PANTHER" id="PTHR24133">
    <property type="entry name" value="ANKYRIN DOMAIN-CONTAINING"/>
    <property type="match status" value="1"/>
</dbReference>
<dbReference type="InterPro" id="IPR002110">
    <property type="entry name" value="Ankyrin_rpt"/>
</dbReference>
<dbReference type="PROSITE" id="PS50297">
    <property type="entry name" value="ANK_REP_REGION"/>
    <property type="match status" value="1"/>
</dbReference>
<dbReference type="AlphaFoldDB" id="A0A2J6S4Z0"/>
<proteinExistence type="predicted"/>
<dbReference type="STRING" id="1149755.A0A2J6S4Z0"/>
<dbReference type="GO" id="GO:0072659">
    <property type="term" value="P:protein localization to plasma membrane"/>
    <property type="evidence" value="ECO:0007669"/>
    <property type="project" value="TreeGrafter"/>
</dbReference>
<organism evidence="2 3">
    <name type="scientific">Hyaloscypha variabilis (strain UAMH 11265 / GT02V1 / F)</name>
    <name type="common">Meliniomyces variabilis</name>
    <dbReference type="NCBI Taxonomy" id="1149755"/>
    <lineage>
        <taxon>Eukaryota</taxon>
        <taxon>Fungi</taxon>
        <taxon>Dikarya</taxon>
        <taxon>Ascomycota</taxon>
        <taxon>Pezizomycotina</taxon>
        <taxon>Leotiomycetes</taxon>
        <taxon>Helotiales</taxon>
        <taxon>Hyaloscyphaceae</taxon>
        <taxon>Hyaloscypha</taxon>
        <taxon>Hyaloscypha variabilis</taxon>
    </lineage>
</organism>
<dbReference type="GO" id="GO:0008093">
    <property type="term" value="F:cytoskeletal anchor activity"/>
    <property type="evidence" value="ECO:0007669"/>
    <property type="project" value="TreeGrafter"/>
</dbReference>